<gene>
    <name evidence="3" type="ORF">G7071_04620</name>
</gene>
<keyword evidence="1" id="KW-0472">Membrane</keyword>
<evidence type="ECO:0000313" key="3">
    <source>
        <dbReference type="EMBL" id="QIK74818.1"/>
    </source>
</evidence>
<dbReference type="Gene3D" id="2.40.50.120">
    <property type="match status" value="1"/>
</dbReference>
<keyword evidence="1" id="KW-0812">Transmembrane</keyword>
<dbReference type="InterPro" id="IPR008993">
    <property type="entry name" value="TIMP-like_OB-fold"/>
</dbReference>
<dbReference type="Proteomes" id="UP000502035">
    <property type="component" value="Chromosome"/>
</dbReference>
<feature type="transmembrane region" description="Helical" evidence="1">
    <location>
        <begin position="159"/>
        <end position="178"/>
    </location>
</feature>
<dbReference type="EMBL" id="CP049866">
    <property type="protein sequence ID" value="QIK74818.1"/>
    <property type="molecule type" value="Genomic_DNA"/>
</dbReference>
<feature type="chain" id="PRO_5038777851" evidence="2">
    <location>
        <begin position="21"/>
        <end position="188"/>
    </location>
</feature>
<dbReference type="AlphaFoldDB" id="A0A6G7YDV3"/>
<dbReference type="SUPFAM" id="SSF50242">
    <property type="entry name" value="TIMP-like"/>
    <property type="match status" value="1"/>
</dbReference>
<organism evidence="3 4">
    <name type="scientific">Nocardioides piscis</name>
    <dbReference type="NCBI Taxonomy" id="2714938"/>
    <lineage>
        <taxon>Bacteria</taxon>
        <taxon>Bacillati</taxon>
        <taxon>Actinomycetota</taxon>
        <taxon>Actinomycetes</taxon>
        <taxon>Propionibacteriales</taxon>
        <taxon>Nocardioidaceae</taxon>
        <taxon>Nocardioides</taxon>
    </lineage>
</organism>
<evidence type="ECO:0000256" key="1">
    <source>
        <dbReference type="SAM" id="Phobius"/>
    </source>
</evidence>
<sequence>MSPPARALGALLLLVSTALGAVVVAAGPASACSCVEPTPAFLDTHDVAFTGTVTDRRDPGDEVIVTVRTDRVFKGDVTRRVDVVGGSESDTCSLAAQDGDEVLVFGNLDDDEVSSGLCSTVTGEQRRALVPDLGEGTAPAAGYLRAERRSWGLSHEQFAAGRAVLGVIGLVLLSWLAWRTWRARRRTP</sequence>
<dbReference type="RefSeq" id="WP_166315479.1">
    <property type="nucleotide sequence ID" value="NZ_CP049866.1"/>
</dbReference>
<keyword evidence="1" id="KW-1133">Transmembrane helix</keyword>
<feature type="signal peptide" evidence="2">
    <location>
        <begin position="1"/>
        <end position="20"/>
    </location>
</feature>
<dbReference type="PROSITE" id="PS51257">
    <property type="entry name" value="PROKAR_LIPOPROTEIN"/>
    <property type="match status" value="1"/>
</dbReference>
<proteinExistence type="predicted"/>
<reference evidence="3 4" key="1">
    <citation type="submission" date="2020-03" db="EMBL/GenBank/DDBJ databases">
        <title>Nocardioides sp. nov., isolated from fish.</title>
        <authorList>
            <person name="Hyun D.-W."/>
            <person name="Bae J.-W."/>
        </authorList>
    </citation>
    <scope>NUCLEOTIDE SEQUENCE [LARGE SCALE GENOMIC DNA]</scope>
    <source>
        <strain evidence="3 4">HDW12A</strain>
    </source>
</reference>
<keyword evidence="4" id="KW-1185">Reference proteome</keyword>
<evidence type="ECO:0000313" key="4">
    <source>
        <dbReference type="Proteomes" id="UP000502035"/>
    </source>
</evidence>
<name>A0A6G7YDV3_9ACTN</name>
<dbReference type="KEGG" id="npi:G7071_04620"/>
<keyword evidence="2" id="KW-0732">Signal</keyword>
<protein>
    <submittedName>
        <fullName evidence="3">Uncharacterized protein</fullName>
    </submittedName>
</protein>
<evidence type="ECO:0000256" key="2">
    <source>
        <dbReference type="SAM" id="SignalP"/>
    </source>
</evidence>
<accession>A0A6G7YDV3</accession>